<name>A0ABY2MVL7_9LEPT</name>
<gene>
    <name evidence="1" type="ORF">EHQ90_20595</name>
</gene>
<evidence type="ECO:0008006" key="3">
    <source>
        <dbReference type="Google" id="ProtNLM"/>
    </source>
</evidence>
<accession>A0ABY2MVL7</accession>
<sequence length="71" mass="8200">MKGSKKQADYDQSVMSPKGLYDLELERACQDIAKLRYPRRQLHKLLTKDNPDAISYETIRNVFNGTSENPL</sequence>
<keyword evidence="2" id="KW-1185">Reference proteome</keyword>
<proteinExistence type="predicted"/>
<comment type="caution">
    <text evidence="1">The sequence shown here is derived from an EMBL/GenBank/DDBJ whole genome shotgun (WGS) entry which is preliminary data.</text>
</comment>
<feature type="non-terminal residue" evidence="1">
    <location>
        <position position="71"/>
    </location>
</feature>
<protein>
    <recommendedName>
        <fullName evidence="3">Transposase</fullName>
    </recommendedName>
</protein>
<dbReference type="EMBL" id="RQGT01000128">
    <property type="protein sequence ID" value="TGM09697.1"/>
    <property type="molecule type" value="Genomic_DNA"/>
</dbReference>
<reference evidence="2" key="1">
    <citation type="journal article" date="2019" name="PLoS Negl. Trop. Dis.">
        <title>Revisiting the worldwide diversity of Leptospira species in the environment.</title>
        <authorList>
            <person name="Vincent A.T."/>
            <person name="Schiettekatte O."/>
            <person name="Bourhy P."/>
            <person name="Veyrier F.J."/>
            <person name="Picardeau M."/>
        </authorList>
    </citation>
    <scope>NUCLEOTIDE SEQUENCE [LARGE SCALE GENOMIC DNA]</scope>
    <source>
        <strain evidence="2">201702407</strain>
    </source>
</reference>
<evidence type="ECO:0000313" key="2">
    <source>
        <dbReference type="Proteomes" id="UP000297422"/>
    </source>
</evidence>
<evidence type="ECO:0000313" key="1">
    <source>
        <dbReference type="EMBL" id="TGM09697.1"/>
    </source>
</evidence>
<dbReference type="Proteomes" id="UP000297422">
    <property type="component" value="Unassembled WGS sequence"/>
</dbReference>
<organism evidence="1 2">
    <name type="scientific">Leptospira stimsonii</name>
    <dbReference type="NCBI Taxonomy" id="2202203"/>
    <lineage>
        <taxon>Bacteria</taxon>
        <taxon>Pseudomonadati</taxon>
        <taxon>Spirochaetota</taxon>
        <taxon>Spirochaetia</taxon>
        <taxon>Leptospirales</taxon>
        <taxon>Leptospiraceae</taxon>
        <taxon>Leptospira</taxon>
    </lineage>
</organism>
<dbReference type="RefSeq" id="WP_135686447.1">
    <property type="nucleotide sequence ID" value="NZ_RQGT01000128.1"/>
</dbReference>